<keyword evidence="2" id="KW-0238">DNA-binding</keyword>
<proteinExistence type="predicted"/>
<dbReference type="InterPro" id="IPR047640">
    <property type="entry name" value="RpiR-like"/>
</dbReference>
<gene>
    <name evidence="6" type="ORF">K8V20_13595</name>
</gene>
<dbReference type="CDD" id="cd05013">
    <property type="entry name" value="SIS_RpiR"/>
    <property type="match status" value="1"/>
</dbReference>
<dbReference type="GO" id="GO:1901135">
    <property type="term" value="P:carbohydrate derivative metabolic process"/>
    <property type="evidence" value="ECO:0007669"/>
    <property type="project" value="InterPro"/>
</dbReference>
<dbReference type="SUPFAM" id="SSF46689">
    <property type="entry name" value="Homeodomain-like"/>
    <property type="match status" value="1"/>
</dbReference>
<dbReference type="SUPFAM" id="SSF53697">
    <property type="entry name" value="SIS domain"/>
    <property type="match status" value="1"/>
</dbReference>
<name>A0A921IMU0_9FIRM</name>
<dbReference type="GO" id="GO:0003700">
    <property type="term" value="F:DNA-binding transcription factor activity"/>
    <property type="evidence" value="ECO:0007669"/>
    <property type="project" value="InterPro"/>
</dbReference>
<evidence type="ECO:0000259" key="4">
    <source>
        <dbReference type="PROSITE" id="PS51071"/>
    </source>
</evidence>
<dbReference type="InterPro" id="IPR009057">
    <property type="entry name" value="Homeodomain-like_sf"/>
</dbReference>
<feature type="domain" description="SIS" evidence="5">
    <location>
        <begin position="109"/>
        <end position="249"/>
    </location>
</feature>
<dbReference type="GO" id="GO:0097367">
    <property type="term" value="F:carbohydrate derivative binding"/>
    <property type="evidence" value="ECO:0007669"/>
    <property type="project" value="InterPro"/>
</dbReference>
<dbReference type="Pfam" id="PF01380">
    <property type="entry name" value="SIS"/>
    <property type="match status" value="1"/>
</dbReference>
<evidence type="ECO:0000256" key="3">
    <source>
        <dbReference type="ARBA" id="ARBA00023163"/>
    </source>
</evidence>
<dbReference type="InterPro" id="IPR036388">
    <property type="entry name" value="WH-like_DNA-bd_sf"/>
</dbReference>
<dbReference type="PANTHER" id="PTHR30514">
    <property type="entry name" value="GLUCOKINASE"/>
    <property type="match status" value="1"/>
</dbReference>
<dbReference type="InterPro" id="IPR001347">
    <property type="entry name" value="SIS_dom"/>
</dbReference>
<keyword evidence="3" id="KW-0804">Transcription</keyword>
<evidence type="ECO:0000313" key="6">
    <source>
        <dbReference type="EMBL" id="HJG29661.1"/>
    </source>
</evidence>
<dbReference type="InterPro" id="IPR000281">
    <property type="entry name" value="HTH_RpiR"/>
</dbReference>
<dbReference type="PANTHER" id="PTHR30514:SF1">
    <property type="entry name" value="HTH-TYPE TRANSCRIPTIONAL REGULATOR HEXR-RELATED"/>
    <property type="match status" value="1"/>
</dbReference>
<dbReference type="PROSITE" id="PS51071">
    <property type="entry name" value="HTH_RPIR"/>
    <property type="match status" value="1"/>
</dbReference>
<reference evidence="6" key="1">
    <citation type="journal article" date="2021" name="PeerJ">
        <title>Extensive microbial diversity within the chicken gut microbiome revealed by metagenomics and culture.</title>
        <authorList>
            <person name="Gilroy R."/>
            <person name="Ravi A."/>
            <person name="Getino M."/>
            <person name="Pursley I."/>
            <person name="Horton D.L."/>
            <person name="Alikhan N.F."/>
            <person name="Baker D."/>
            <person name="Gharbi K."/>
            <person name="Hall N."/>
            <person name="Watson M."/>
            <person name="Adriaenssens E.M."/>
            <person name="Foster-Nyarko E."/>
            <person name="Jarju S."/>
            <person name="Secka A."/>
            <person name="Antonio M."/>
            <person name="Oren A."/>
            <person name="Chaudhuri R.R."/>
            <person name="La Ragione R."/>
            <person name="Hildebrand F."/>
            <person name="Pallen M.J."/>
        </authorList>
    </citation>
    <scope>NUCLEOTIDE SEQUENCE</scope>
    <source>
        <strain evidence="6">ChiBcec21-2208</strain>
    </source>
</reference>
<dbReference type="InterPro" id="IPR046348">
    <property type="entry name" value="SIS_dom_sf"/>
</dbReference>
<keyword evidence="1" id="KW-0805">Transcription regulation</keyword>
<evidence type="ECO:0000256" key="1">
    <source>
        <dbReference type="ARBA" id="ARBA00023015"/>
    </source>
</evidence>
<organism evidence="6 7">
    <name type="scientific">Subdoligranulum variabile</name>
    <dbReference type="NCBI Taxonomy" id="214851"/>
    <lineage>
        <taxon>Bacteria</taxon>
        <taxon>Bacillati</taxon>
        <taxon>Bacillota</taxon>
        <taxon>Clostridia</taxon>
        <taxon>Eubacteriales</taxon>
        <taxon>Oscillospiraceae</taxon>
        <taxon>Subdoligranulum</taxon>
    </lineage>
</organism>
<feature type="domain" description="HTH rpiR-type" evidence="4">
    <location>
        <begin position="1"/>
        <end position="77"/>
    </location>
</feature>
<dbReference type="AlphaFoldDB" id="A0A921IMU0"/>
<dbReference type="EMBL" id="DYVE01000343">
    <property type="protein sequence ID" value="HJG29661.1"/>
    <property type="molecule type" value="Genomic_DNA"/>
</dbReference>
<dbReference type="Gene3D" id="3.40.50.10490">
    <property type="entry name" value="Glucose-6-phosphate isomerase like protein, domain 1"/>
    <property type="match status" value="1"/>
</dbReference>
<dbReference type="Proteomes" id="UP000782880">
    <property type="component" value="Unassembled WGS sequence"/>
</dbReference>
<evidence type="ECO:0000313" key="7">
    <source>
        <dbReference type="Proteomes" id="UP000782880"/>
    </source>
</evidence>
<dbReference type="InterPro" id="IPR035472">
    <property type="entry name" value="RpiR-like_SIS"/>
</dbReference>
<dbReference type="Gene3D" id="1.10.10.10">
    <property type="entry name" value="Winged helix-like DNA-binding domain superfamily/Winged helix DNA-binding domain"/>
    <property type="match status" value="1"/>
</dbReference>
<evidence type="ECO:0000256" key="2">
    <source>
        <dbReference type="ARBA" id="ARBA00023125"/>
    </source>
</evidence>
<evidence type="ECO:0000259" key="5">
    <source>
        <dbReference type="PROSITE" id="PS51464"/>
    </source>
</evidence>
<reference evidence="6" key="2">
    <citation type="submission" date="2021-09" db="EMBL/GenBank/DDBJ databases">
        <authorList>
            <person name="Gilroy R."/>
        </authorList>
    </citation>
    <scope>NUCLEOTIDE SEQUENCE</scope>
    <source>
        <strain evidence="6">ChiBcec21-2208</strain>
    </source>
</reference>
<dbReference type="Pfam" id="PF01418">
    <property type="entry name" value="HTH_6"/>
    <property type="match status" value="1"/>
</dbReference>
<dbReference type="PROSITE" id="PS51464">
    <property type="entry name" value="SIS"/>
    <property type="match status" value="1"/>
</dbReference>
<comment type="caution">
    <text evidence="6">The sequence shown here is derived from an EMBL/GenBank/DDBJ whole genome shotgun (WGS) entry which is preliminary data.</text>
</comment>
<dbReference type="GO" id="GO:0003677">
    <property type="term" value="F:DNA binding"/>
    <property type="evidence" value="ECO:0007669"/>
    <property type="project" value="UniProtKB-KW"/>
</dbReference>
<sequence>MDFFTRIAEHTPQLNRSDNEILSYCVRHHEQVARLKVTELADKLFISPASVIRFCKKLGFSGFAEFKASLRMELGETPGIQKQDSRPTDFFRDIQKTIQMVSEETVERILELIHTKRRIEIYAVGSSRMPAAELAKRFQIIGKAAFCYDDSTLMNISARQLTENDLVLALSISGETSLVISAANMAKSKGAALVSFTNLGSNTLSSIADENLYVTSTNFIKADLEVLSRVQLLIICEYLFFRYIENYGNESAAGAL</sequence>
<protein>
    <submittedName>
        <fullName evidence="6">MurR/RpiR family transcriptional regulator</fullName>
    </submittedName>
</protein>
<accession>A0A921IMU0</accession>